<dbReference type="OrthoDB" id="5590282at2759"/>
<dbReference type="InterPro" id="IPR013763">
    <property type="entry name" value="Cyclin-like_dom"/>
</dbReference>
<dbReference type="Gene3D" id="1.10.472.10">
    <property type="entry name" value="Cyclin-like"/>
    <property type="match status" value="2"/>
</dbReference>
<dbReference type="SMART" id="SM01332">
    <property type="entry name" value="Cyclin_C"/>
    <property type="match status" value="1"/>
</dbReference>
<dbReference type="PANTHER" id="PTHR10177">
    <property type="entry name" value="CYCLINS"/>
    <property type="match status" value="1"/>
</dbReference>
<dbReference type="EMBL" id="QJKJ01005051">
    <property type="protein sequence ID" value="RDX91703.1"/>
    <property type="molecule type" value="Genomic_DNA"/>
</dbReference>
<evidence type="ECO:0000259" key="8">
    <source>
        <dbReference type="SMART" id="SM00385"/>
    </source>
</evidence>
<dbReference type="CDD" id="cd20544">
    <property type="entry name" value="CYCLIN_AtCycD-like_rpt2"/>
    <property type="match status" value="1"/>
</dbReference>
<keyword evidence="4 7" id="KW-0195">Cyclin</keyword>
<evidence type="ECO:0000256" key="3">
    <source>
        <dbReference type="ARBA" id="ARBA00022618"/>
    </source>
</evidence>
<proteinExistence type="inferred from homology"/>
<evidence type="ECO:0000313" key="11">
    <source>
        <dbReference type="Proteomes" id="UP000257109"/>
    </source>
</evidence>
<dbReference type="Pfam" id="PF00134">
    <property type="entry name" value="Cyclin_N"/>
    <property type="match status" value="1"/>
</dbReference>
<dbReference type="InterPro" id="IPR036915">
    <property type="entry name" value="Cyclin-like_sf"/>
</dbReference>
<name>A0A371GMY4_MUCPR</name>
<evidence type="ECO:0000256" key="2">
    <source>
        <dbReference type="ARBA" id="ARBA00011177"/>
    </source>
</evidence>
<dbReference type="STRING" id="157652.A0A371GMY4"/>
<sequence>MAPSFDCVSSLLCTEDSTLFDESHNEVYEDTWRLRRRHHLDEPDELPLLSDECLALMVERECQHWPGVRYLNRLQTGDLDFGARMEAIHWIHKVRSHFGFGPLCGYLSINYLDRFLSAYELPKGRAWTMQLLALACLSLAAKLDETEVPLCLDLQVGESKFIFEAKTIQRMELLVLSTLKWRMQAITPFTFLDYFLCKINGDQSPLRSSILRSVQLISSTARGIDFLEFKPSEVAAAVAMYVMGETQTVDTGKAISVLIQHVEKERLLKCVKMIHELSSNGGSVKDLSASVTCLPQSPIGVLDALCFSHKSYDTNGGSCANSSHNSPDAKRRKLNKTCGAELL</sequence>
<dbReference type="InterPro" id="IPR004367">
    <property type="entry name" value="Cyclin_C-dom"/>
</dbReference>
<dbReference type="SUPFAM" id="SSF47954">
    <property type="entry name" value="Cyclin-like"/>
    <property type="match status" value="2"/>
</dbReference>
<evidence type="ECO:0000256" key="7">
    <source>
        <dbReference type="RuleBase" id="RU000383"/>
    </source>
</evidence>
<comment type="subunit">
    <text evidence="2">Interacts with the CDC2 protein kinase to form a serine/threonine kinase holoenzyme complex also known as maturation promoting factor (MPF). The cyclin subunit imparts substrate specificity to the complex.</text>
</comment>
<evidence type="ECO:0000259" key="9">
    <source>
        <dbReference type="SMART" id="SM01332"/>
    </source>
</evidence>
<dbReference type="InterPro" id="IPR006671">
    <property type="entry name" value="Cyclin_N"/>
</dbReference>
<dbReference type="FunFam" id="1.10.472.10:FF:000034">
    <property type="entry name" value="D2/4-type cyclin"/>
    <property type="match status" value="1"/>
</dbReference>
<evidence type="ECO:0000256" key="5">
    <source>
        <dbReference type="ARBA" id="ARBA00023306"/>
    </source>
</evidence>
<keyword evidence="3" id="KW-0132">Cell division</keyword>
<dbReference type="GO" id="GO:0051301">
    <property type="term" value="P:cell division"/>
    <property type="evidence" value="ECO:0007669"/>
    <property type="project" value="UniProtKB-KW"/>
</dbReference>
<evidence type="ECO:0000256" key="6">
    <source>
        <dbReference type="ARBA" id="ARBA00032263"/>
    </source>
</evidence>
<keyword evidence="11" id="KW-1185">Reference proteome</keyword>
<dbReference type="CDD" id="cd20543">
    <property type="entry name" value="CYCLIN_AtCycD-like_rpt1"/>
    <property type="match status" value="1"/>
</dbReference>
<dbReference type="AlphaFoldDB" id="A0A371GMY4"/>
<dbReference type="Proteomes" id="UP000257109">
    <property type="component" value="Unassembled WGS sequence"/>
</dbReference>
<organism evidence="10 11">
    <name type="scientific">Mucuna pruriens</name>
    <name type="common">Velvet bean</name>
    <name type="synonym">Dolichos pruriens</name>
    <dbReference type="NCBI Taxonomy" id="157652"/>
    <lineage>
        <taxon>Eukaryota</taxon>
        <taxon>Viridiplantae</taxon>
        <taxon>Streptophyta</taxon>
        <taxon>Embryophyta</taxon>
        <taxon>Tracheophyta</taxon>
        <taxon>Spermatophyta</taxon>
        <taxon>Magnoliopsida</taxon>
        <taxon>eudicotyledons</taxon>
        <taxon>Gunneridae</taxon>
        <taxon>Pentapetalae</taxon>
        <taxon>rosids</taxon>
        <taxon>fabids</taxon>
        <taxon>Fabales</taxon>
        <taxon>Fabaceae</taxon>
        <taxon>Papilionoideae</taxon>
        <taxon>50 kb inversion clade</taxon>
        <taxon>NPAAA clade</taxon>
        <taxon>indigoferoid/millettioid clade</taxon>
        <taxon>Phaseoleae</taxon>
        <taxon>Mucuna</taxon>
    </lineage>
</organism>
<dbReference type="InterPro" id="IPR039361">
    <property type="entry name" value="Cyclin"/>
</dbReference>
<evidence type="ECO:0000256" key="1">
    <source>
        <dbReference type="ARBA" id="ARBA00009065"/>
    </source>
</evidence>
<accession>A0A371GMY4</accession>
<keyword evidence="5" id="KW-0131">Cell cycle</keyword>
<dbReference type="FunFam" id="1.10.472.10:FF:000040">
    <property type="entry name" value="D6-type cyclin"/>
    <property type="match status" value="1"/>
</dbReference>
<evidence type="ECO:0000313" key="10">
    <source>
        <dbReference type="EMBL" id="RDX91703.1"/>
    </source>
</evidence>
<reference evidence="10" key="1">
    <citation type="submission" date="2018-05" db="EMBL/GenBank/DDBJ databases">
        <title>Draft genome of Mucuna pruriens seed.</title>
        <authorList>
            <person name="Nnadi N.E."/>
            <person name="Vos R."/>
            <person name="Hasami M.H."/>
            <person name="Devisetty U.K."/>
            <person name="Aguiy J.C."/>
        </authorList>
    </citation>
    <scope>NUCLEOTIDE SEQUENCE [LARGE SCALE GENOMIC DNA]</scope>
    <source>
        <strain evidence="10">JCA_2017</strain>
    </source>
</reference>
<dbReference type="SMART" id="SM00385">
    <property type="entry name" value="CYCLIN"/>
    <property type="match status" value="1"/>
</dbReference>
<feature type="domain" description="Cyclin C-terminal" evidence="9">
    <location>
        <begin position="186"/>
        <end position="297"/>
    </location>
</feature>
<dbReference type="Pfam" id="PF02984">
    <property type="entry name" value="Cyclin_C"/>
    <property type="match status" value="1"/>
</dbReference>
<comment type="similarity">
    <text evidence="1">Belongs to the cyclin family. Cyclin D subfamily.</text>
</comment>
<feature type="domain" description="Cyclin-like" evidence="8">
    <location>
        <begin position="89"/>
        <end position="177"/>
    </location>
</feature>
<gene>
    <name evidence="10" type="primary">CYCD3-1</name>
    <name evidence="10" type="ORF">CR513_26271</name>
</gene>
<protein>
    <recommendedName>
        <fullName evidence="6">B-like cyclin</fullName>
    </recommendedName>
</protein>
<comment type="caution">
    <text evidence="10">The sequence shown here is derived from an EMBL/GenBank/DDBJ whole genome shotgun (WGS) entry which is preliminary data.</text>
</comment>
<evidence type="ECO:0000256" key="4">
    <source>
        <dbReference type="ARBA" id="ARBA00023127"/>
    </source>
</evidence>